<evidence type="ECO:0000313" key="1">
    <source>
        <dbReference type="EMBL" id="EMK24674.1"/>
    </source>
</evidence>
<dbReference type="AlphaFoldDB" id="M6FF29"/>
<reference evidence="1 2" key="1">
    <citation type="submission" date="2013-01" db="EMBL/GenBank/DDBJ databases">
        <authorList>
            <person name="Harkins D.M."/>
            <person name="Durkin A.S."/>
            <person name="Brinkac L.M."/>
            <person name="Haft D.H."/>
            <person name="Selengut J.D."/>
            <person name="Sanka R."/>
            <person name="DePew J."/>
            <person name="Purushe J."/>
            <person name="Galloway R.L."/>
            <person name="Vinetz J.M."/>
            <person name="Sutton G.G."/>
            <person name="Nierman W.C."/>
            <person name="Fouts D.E."/>
        </authorList>
    </citation>
    <scope>NUCLEOTIDE SEQUENCE [LARGE SCALE GENOMIC DNA]</scope>
    <source>
        <strain evidence="1 2">Nikolaevo</strain>
    </source>
</reference>
<evidence type="ECO:0000313" key="2">
    <source>
        <dbReference type="Proteomes" id="UP000011980"/>
    </source>
</evidence>
<proteinExistence type="predicted"/>
<dbReference type="PATRIC" id="fig|1240687.3.peg.1764"/>
<dbReference type="SUPFAM" id="SSF143100">
    <property type="entry name" value="TTHA1013/TTHA0281-like"/>
    <property type="match status" value="1"/>
</dbReference>
<sequence length="47" mass="5310">MVVGQGDSYEEALNDVKSAIRFHIETFGESIFSGYTTEDYFNDIQNA</sequence>
<name>M6FF29_9LEPT</name>
<gene>
    <name evidence="1" type="ORF">LEP1GSC008_1674</name>
</gene>
<dbReference type="Proteomes" id="UP000011980">
    <property type="component" value="Unassembled WGS sequence"/>
</dbReference>
<dbReference type="InterPro" id="IPR035069">
    <property type="entry name" value="TTHA1013/TTHA0281-like"/>
</dbReference>
<accession>M6FF29</accession>
<evidence type="ECO:0008006" key="3">
    <source>
        <dbReference type="Google" id="ProtNLM"/>
    </source>
</evidence>
<protein>
    <recommendedName>
        <fullName evidence="3">Type II toxin-antitoxin system HicB family antitoxin</fullName>
    </recommendedName>
</protein>
<organism evidence="1 2">
    <name type="scientific">Leptospira kirschneri serovar Bulgarica str. Nikolaevo</name>
    <dbReference type="NCBI Taxonomy" id="1240687"/>
    <lineage>
        <taxon>Bacteria</taxon>
        <taxon>Pseudomonadati</taxon>
        <taxon>Spirochaetota</taxon>
        <taxon>Spirochaetia</taxon>
        <taxon>Leptospirales</taxon>
        <taxon>Leptospiraceae</taxon>
        <taxon>Leptospira</taxon>
    </lineage>
</organism>
<comment type="caution">
    <text evidence="1">The sequence shown here is derived from an EMBL/GenBank/DDBJ whole genome shotgun (WGS) entry which is preliminary data.</text>
</comment>
<dbReference type="EMBL" id="ANCE01000088">
    <property type="protein sequence ID" value="EMK24674.1"/>
    <property type="molecule type" value="Genomic_DNA"/>
</dbReference>